<evidence type="ECO:0000256" key="2">
    <source>
        <dbReference type="ARBA" id="ARBA00004651"/>
    </source>
</evidence>
<dbReference type="Gene3D" id="1.10.287.130">
    <property type="match status" value="1"/>
</dbReference>
<dbReference type="SMART" id="SM00388">
    <property type="entry name" value="HisKA"/>
    <property type="match status" value="1"/>
</dbReference>
<dbReference type="SMART" id="SM00387">
    <property type="entry name" value="HATPase_c"/>
    <property type="match status" value="1"/>
</dbReference>
<keyword evidence="8" id="KW-0547">Nucleotide-binding</keyword>
<evidence type="ECO:0000256" key="1">
    <source>
        <dbReference type="ARBA" id="ARBA00000085"/>
    </source>
</evidence>
<dbReference type="AlphaFoldDB" id="A0A290HUU9"/>
<feature type="transmembrane region" description="Helical" evidence="14">
    <location>
        <begin position="156"/>
        <end position="178"/>
    </location>
</feature>
<dbReference type="InterPro" id="IPR050398">
    <property type="entry name" value="HssS/ArlS-like"/>
</dbReference>
<accession>A0A290HUU9</accession>
<keyword evidence="6 16" id="KW-0808">Transferase</keyword>
<dbReference type="GO" id="GO:0005524">
    <property type="term" value="F:ATP binding"/>
    <property type="evidence" value="ECO:0007669"/>
    <property type="project" value="UniProtKB-KW"/>
</dbReference>
<evidence type="ECO:0000256" key="3">
    <source>
        <dbReference type="ARBA" id="ARBA00012438"/>
    </source>
</evidence>
<evidence type="ECO:0000256" key="14">
    <source>
        <dbReference type="SAM" id="Phobius"/>
    </source>
</evidence>
<dbReference type="InterPro" id="IPR004358">
    <property type="entry name" value="Sig_transdc_His_kin-like_C"/>
</dbReference>
<keyword evidence="5" id="KW-0597">Phosphoprotein</keyword>
<evidence type="ECO:0000256" key="11">
    <source>
        <dbReference type="ARBA" id="ARBA00022989"/>
    </source>
</evidence>
<comment type="subcellular location">
    <subcellularLocation>
        <location evidence="2">Cell membrane</location>
        <topology evidence="2">Multi-pass membrane protein</topology>
    </subcellularLocation>
</comment>
<dbReference type="SUPFAM" id="SSF47384">
    <property type="entry name" value="Homodimeric domain of signal transducing histidine kinase"/>
    <property type="match status" value="1"/>
</dbReference>
<gene>
    <name evidence="16" type="ORF">SJPD1_2328</name>
</gene>
<keyword evidence="7 14" id="KW-0812">Transmembrane</keyword>
<dbReference type="CDD" id="cd00075">
    <property type="entry name" value="HATPase"/>
    <property type="match status" value="1"/>
</dbReference>
<dbReference type="Gene3D" id="3.30.565.10">
    <property type="entry name" value="Histidine kinase-like ATPase, C-terminal domain"/>
    <property type="match status" value="1"/>
</dbReference>
<dbReference type="KEGG" id="sulj:SJPD1_2328"/>
<dbReference type="SUPFAM" id="SSF55874">
    <property type="entry name" value="ATPase domain of HSP90 chaperone/DNA topoisomerase II/histidine kinase"/>
    <property type="match status" value="1"/>
</dbReference>
<protein>
    <recommendedName>
        <fullName evidence="3">histidine kinase</fullName>
        <ecNumber evidence="3">2.7.13.3</ecNumber>
    </recommendedName>
</protein>
<keyword evidence="13 14" id="KW-0472">Membrane</keyword>
<evidence type="ECO:0000256" key="4">
    <source>
        <dbReference type="ARBA" id="ARBA00022475"/>
    </source>
</evidence>
<evidence type="ECO:0000256" key="8">
    <source>
        <dbReference type="ARBA" id="ARBA00022741"/>
    </source>
</evidence>
<dbReference type="Pfam" id="PF02518">
    <property type="entry name" value="HATPase_c"/>
    <property type="match status" value="1"/>
</dbReference>
<dbReference type="InterPro" id="IPR003594">
    <property type="entry name" value="HATPase_dom"/>
</dbReference>
<dbReference type="InterPro" id="IPR003661">
    <property type="entry name" value="HisK_dim/P_dom"/>
</dbReference>
<sequence length="466" mass="53676">MLMLHQHITRALLALFLTTLLLSGAISYFAIKSDNIDHYCSNLESHINILVRELPQMNDLDDFAKRFRESTDIRFTLINESGMVVTDSDHDSETMDNHSHREEMIKAGKASFGYSIRFSDTMKSNFLYVAHRFSMNDHIYFLRLAKNIDTIMHNFYALWFKIAIIFTVTILMGLYGAYRFSQKIRQEIDNIVENLQQIADKDYRIKLSSHFSMEFLEISNYLKKLASKLEKRAKQKRKYTAKIKLISQQRSDVISAISHEFKNPIASIMGYAQTLLDDPNTNAQIRERFLGKIVQNGQKISNMIDRLALTTKFENGDFITQNTTFDLVKLTQEIAQGFREKHPTRTIHTELPETYMVSADRTMIELVISNLIDNALKYSEETITLVLENDALHVKDQGMGIKSEEIEKVTQKFYRSNSHSWDNSMGLGLALVNYILKLHNTTLEIQSSLGVGSDFSFKLPSNNTVL</sequence>
<keyword evidence="10" id="KW-0067">ATP-binding</keyword>
<feature type="domain" description="Histidine kinase" evidence="15">
    <location>
        <begin position="256"/>
        <end position="463"/>
    </location>
</feature>
<organism evidence="16 17">
    <name type="scientific">Sulfurospirillum diekertiae</name>
    <dbReference type="NCBI Taxonomy" id="1854492"/>
    <lineage>
        <taxon>Bacteria</taxon>
        <taxon>Pseudomonadati</taxon>
        <taxon>Campylobacterota</taxon>
        <taxon>Epsilonproteobacteria</taxon>
        <taxon>Campylobacterales</taxon>
        <taxon>Sulfurospirillaceae</taxon>
        <taxon>Sulfurospirillum</taxon>
    </lineage>
</organism>
<comment type="catalytic activity">
    <reaction evidence="1">
        <text>ATP + protein L-histidine = ADP + protein N-phospho-L-histidine.</text>
        <dbReference type="EC" id="2.7.13.3"/>
    </reaction>
</comment>
<dbReference type="InterPro" id="IPR036097">
    <property type="entry name" value="HisK_dim/P_sf"/>
</dbReference>
<evidence type="ECO:0000256" key="10">
    <source>
        <dbReference type="ARBA" id="ARBA00022840"/>
    </source>
</evidence>
<keyword evidence="4" id="KW-1003">Cell membrane</keyword>
<dbReference type="EC" id="2.7.13.3" evidence="3"/>
<dbReference type="InterPro" id="IPR036890">
    <property type="entry name" value="HATPase_C_sf"/>
</dbReference>
<dbReference type="PRINTS" id="PR00344">
    <property type="entry name" value="BCTRLSENSOR"/>
</dbReference>
<keyword evidence="9 16" id="KW-0418">Kinase</keyword>
<dbReference type="EMBL" id="CP023275">
    <property type="protein sequence ID" value="ATB70424.1"/>
    <property type="molecule type" value="Genomic_DNA"/>
</dbReference>
<name>A0A290HUU9_9BACT</name>
<evidence type="ECO:0000256" key="7">
    <source>
        <dbReference type="ARBA" id="ARBA00022692"/>
    </source>
</evidence>
<reference evidence="17" key="1">
    <citation type="submission" date="2017-09" db="EMBL/GenBank/DDBJ databases">
        <title>The complete genome of Sulfurospirillum sp. JPD-1.</title>
        <authorList>
            <person name="Goris T."/>
        </authorList>
    </citation>
    <scope>NUCLEOTIDE SEQUENCE [LARGE SCALE GENOMIC DNA]</scope>
    <source>
        <strain evidence="17">JPD-1</strain>
    </source>
</reference>
<evidence type="ECO:0000256" key="6">
    <source>
        <dbReference type="ARBA" id="ARBA00022679"/>
    </source>
</evidence>
<dbReference type="PANTHER" id="PTHR45528">
    <property type="entry name" value="SENSOR HISTIDINE KINASE CPXA"/>
    <property type="match status" value="1"/>
</dbReference>
<dbReference type="PANTHER" id="PTHR45528:SF1">
    <property type="entry name" value="SENSOR HISTIDINE KINASE CPXA"/>
    <property type="match status" value="1"/>
</dbReference>
<dbReference type="OrthoDB" id="5377414at2"/>
<evidence type="ECO:0000256" key="9">
    <source>
        <dbReference type="ARBA" id="ARBA00022777"/>
    </source>
</evidence>
<dbReference type="RefSeq" id="WP_096047299.1">
    <property type="nucleotide sequence ID" value="NZ_CP023275.1"/>
</dbReference>
<dbReference type="Proteomes" id="UP000217349">
    <property type="component" value="Chromosome"/>
</dbReference>
<dbReference type="CDD" id="cd00082">
    <property type="entry name" value="HisKA"/>
    <property type="match status" value="1"/>
</dbReference>
<dbReference type="InterPro" id="IPR005467">
    <property type="entry name" value="His_kinase_dom"/>
</dbReference>
<evidence type="ECO:0000259" key="15">
    <source>
        <dbReference type="PROSITE" id="PS50109"/>
    </source>
</evidence>
<dbReference type="GO" id="GO:0005886">
    <property type="term" value="C:plasma membrane"/>
    <property type="evidence" value="ECO:0007669"/>
    <property type="project" value="UniProtKB-SubCell"/>
</dbReference>
<keyword evidence="12" id="KW-0902">Two-component regulatory system</keyword>
<evidence type="ECO:0000256" key="13">
    <source>
        <dbReference type="ARBA" id="ARBA00023136"/>
    </source>
</evidence>
<dbReference type="GO" id="GO:0000155">
    <property type="term" value="F:phosphorelay sensor kinase activity"/>
    <property type="evidence" value="ECO:0007669"/>
    <property type="project" value="InterPro"/>
</dbReference>
<proteinExistence type="predicted"/>
<evidence type="ECO:0000313" key="17">
    <source>
        <dbReference type="Proteomes" id="UP000217349"/>
    </source>
</evidence>
<keyword evidence="11 14" id="KW-1133">Transmembrane helix</keyword>
<evidence type="ECO:0000256" key="12">
    <source>
        <dbReference type="ARBA" id="ARBA00023012"/>
    </source>
</evidence>
<dbReference type="Pfam" id="PF00512">
    <property type="entry name" value="HisKA"/>
    <property type="match status" value="1"/>
</dbReference>
<evidence type="ECO:0000256" key="5">
    <source>
        <dbReference type="ARBA" id="ARBA00022553"/>
    </source>
</evidence>
<evidence type="ECO:0000313" key="16">
    <source>
        <dbReference type="EMBL" id="ATB70424.1"/>
    </source>
</evidence>
<dbReference type="PROSITE" id="PS50109">
    <property type="entry name" value="HIS_KIN"/>
    <property type="match status" value="1"/>
</dbReference>